<dbReference type="PANTHER" id="PTHR45913">
    <property type="entry name" value="EPM2A-INTERACTING PROTEIN 1"/>
    <property type="match status" value="1"/>
</dbReference>
<dbReference type="EMBL" id="CABPRJ010000008">
    <property type="protein sequence ID" value="VVC25079.1"/>
    <property type="molecule type" value="Genomic_DNA"/>
</dbReference>
<dbReference type="AlphaFoldDB" id="A0A5E4M331"/>
<sequence length="252" mass="28481">MNKVDAEIHSEEFIIGEVDKHNISASNLIFYNVPKSNSDNEFDRVTHDINLVNKIIHSIVSSNSVTPFKIIRLGVRSQNNHRPIKTIFNTPDHVFEILPIKKKCLLQPPSTIGISSDRAIHQKVQKTGVATLHKYVKTDNKNATEASFLLSYRITHDGKPHTIVEGLTKPCMTEIVSCVLVEDAVKKVKAVQCSNNVISDRIHKISDHIPDELICRLTNSKIFAIRYRIQLDESTDVIGLSILLIFVKHSFR</sequence>
<keyword evidence="2" id="KW-1185">Reference proteome</keyword>
<name>A0A5E4M331_9HEMI</name>
<organism evidence="1 2">
    <name type="scientific">Cinara cedri</name>
    <dbReference type="NCBI Taxonomy" id="506608"/>
    <lineage>
        <taxon>Eukaryota</taxon>
        <taxon>Metazoa</taxon>
        <taxon>Ecdysozoa</taxon>
        <taxon>Arthropoda</taxon>
        <taxon>Hexapoda</taxon>
        <taxon>Insecta</taxon>
        <taxon>Pterygota</taxon>
        <taxon>Neoptera</taxon>
        <taxon>Paraneoptera</taxon>
        <taxon>Hemiptera</taxon>
        <taxon>Sternorrhyncha</taxon>
        <taxon>Aphidomorpha</taxon>
        <taxon>Aphidoidea</taxon>
        <taxon>Aphididae</taxon>
        <taxon>Lachninae</taxon>
        <taxon>Cinara</taxon>
    </lineage>
</organism>
<dbReference type="Proteomes" id="UP000325440">
    <property type="component" value="Unassembled WGS sequence"/>
</dbReference>
<dbReference type="PANTHER" id="PTHR45913:SF19">
    <property type="entry name" value="LOW QUALITY PROTEIN: ZINC FINGER BED DOMAIN-CONTAINING PROTEIN 5-LIKE"/>
    <property type="match status" value="1"/>
</dbReference>
<proteinExistence type="predicted"/>
<dbReference type="OrthoDB" id="6618292at2759"/>
<evidence type="ECO:0008006" key="3">
    <source>
        <dbReference type="Google" id="ProtNLM"/>
    </source>
</evidence>
<reference evidence="1 2" key="1">
    <citation type="submission" date="2019-08" db="EMBL/GenBank/DDBJ databases">
        <authorList>
            <person name="Alioto T."/>
            <person name="Alioto T."/>
            <person name="Gomez Garrido J."/>
        </authorList>
    </citation>
    <scope>NUCLEOTIDE SEQUENCE [LARGE SCALE GENOMIC DNA]</scope>
</reference>
<evidence type="ECO:0000313" key="1">
    <source>
        <dbReference type="EMBL" id="VVC25079.1"/>
    </source>
</evidence>
<gene>
    <name evidence="1" type="ORF">CINCED_3A005887</name>
</gene>
<protein>
    <recommendedName>
        <fullName evidence="3">DUF4371 domain-containing protein</fullName>
    </recommendedName>
</protein>
<accession>A0A5E4M331</accession>
<evidence type="ECO:0000313" key="2">
    <source>
        <dbReference type="Proteomes" id="UP000325440"/>
    </source>
</evidence>